<dbReference type="Proteomes" id="UP001205890">
    <property type="component" value="Unassembled WGS sequence"/>
</dbReference>
<evidence type="ECO:0000256" key="1">
    <source>
        <dbReference type="SAM" id="SignalP"/>
    </source>
</evidence>
<proteinExistence type="predicted"/>
<evidence type="ECO:0000313" key="3">
    <source>
        <dbReference type="Proteomes" id="UP001205890"/>
    </source>
</evidence>
<sequence>MRHVVLTAFAALALVSAARAETNMPAEQWAVPYTASPSAIPPCTAPEVLAKIQTRFADTEASFWSSNLSIVSIDKVRAIGFRPWGLDFIPRQFCTGVATTSDGHRRQVNFSIIEDGGIIGWGWGVQWCVVGLDRSLAYAPACKQALP</sequence>
<dbReference type="RefSeq" id="WP_254737516.1">
    <property type="nucleotide sequence ID" value="NZ_JANCLU010000001.1"/>
</dbReference>
<keyword evidence="1" id="KW-0732">Signal</keyword>
<feature type="chain" id="PRO_5046153112" evidence="1">
    <location>
        <begin position="21"/>
        <end position="147"/>
    </location>
</feature>
<dbReference type="EMBL" id="JANCLU010000001">
    <property type="protein sequence ID" value="MCP8937016.1"/>
    <property type="molecule type" value="Genomic_DNA"/>
</dbReference>
<organism evidence="2 3">
    <name type="scientific">Alsobacter ponti</name>
    <dbReference type="NCBI Taxonomy" id="2962936"/>
    <lineage>
        <taxon>Bacteria</taxon>
        <taxon>Pseudomonadati</taxon>
        <taxon>Pseudomonadota</taxon>
        <taxon>Alphaproteobacteria</taxon>
        <taxon>Hyphomicrobiales</taxon>
        <taxon>Alsobacteraceae</taxon>
        <taxon>Alsobacter</taxon>
    </lineage>
</organism>
<protein>
    <submittedName>
        <fullName evidence="2">Uncharacterized protein</fullName>
    </submittedName>
</protein>
<accession>A0ABT1L7G4</accession>
<keyword evidence="3" id="KW-1185">Reference proteome</keyword>
<feature type="signal peptide" evidence="1">
    <location>
        <begin position="1"/>
        <end position="20"/>
    </location>
</feature>
<comment type="caution">
    <text evidence="2">The sequence shown here is derived from an EMBL/GenBank/DDBJ whole genome shotgun (WGS) entry which is preliminary data.</text>
</comment>
<evidence type="ECO:0000313" key="2">
    <source>
        <dbReference type="EMBL" id="MCP8937016.1"/>
    </source>
</evidence>
<gene>
    <name evidence="2" type="ORF">NK718_00665</name>
</gene>
<reference evidence="2 3" key="1">
    <citation type="submission" date="2022-07" db="EMBL/GenBank/DDBJ databases">
        <authorList>
            <person name="Li W.-J."/>
            <person name="Deng Q.-Q."/>
        </authorList>
    </citation>
    <scope>NUCLEOTIDE SEQUENCE [LARGE SCALE GENOMIC DNA]</scope>
    <source>
        <strain evidence="2 3">SYSU M60028</strain>
    </source>
</reference>
<name>A0ABT1L7G4_9HYPH</name>